<feature type="compositionally biased region" description="Polar residues" evidence="2">
    <location>
        <begin position="473"/>
        <end position="486"/>
    </location>
</feature>
<feature type="compositionally biased region" description="Basic residues" evidence="2">
    <location>
        <begin position="325"/>
        <end position="338"/>
    </location>
</feature>
<keyword evidence="5" id="KW-1185">Reference proteome</keyword>
<dbReference type="EMBL" id="JBEHCU010014340">
    <property type="protein sequence ID" value="KAL1373465.1"/>
    <property type="molecule type" value="Genomic_DNA"/>
</dbReference>
<dbReference type="SMART" id="SM00343">
    <property type="entry name" value="ZnF_C2HC"/>
    <property type="match status" value="2"/>
</dbReference>
<dbReference type="Proteomes" id="UP001562425">
    <property type="component" value="Unassembled WGS sequence"/>
</dbReference>
<gene>
    <name evidence="4" type="ORF">pipiens_018642</name>
</gene>
<sequence length="508" mass="57427">MSLLKKTRNKADSSNWVEEPSIEEDLPRQVDRNSTMKESFSGNESSIMTSMALASLNISECKPRDGKEIDKQTFERWKQTLQAALQISGIEDERAKANAFTIKAGEKLKDLLEATSSGVDAPDETLFPYSNMMYRLEQHFGSQDYLLLQRQKLRSLLQETGEEDSKYVRRVVAGAKLCGYSDDSLFENVVDVLQAHALSLDVRKACRKLLRSKEAPKRKLEHLLEEVDALEVDQKHEAIFARNHPPLKVSAEVSAVRSGHPVFSGNQHYSSRGGFIARPPYSPRSSHGYQGQSYSPRPSFGYQGQAYSPRSSYGHHGGHYDQRGHHGSWARGRGKFNSRGKPFQPNNERAQRCWRCTGTYHSPDLCDNRDKICHKCHEKGHIARACDEVPEEHRSKRQLTPEGKFPQPSKLRKVAALADDNDDDADDTLTNVPLDARDHNSETEQQENRQPPATNNSSDVRRNLDDSEAAQIPITSGDGSPTNNTGRPKRNILRPSKYKDMYLYNIFQ</sequence>
<dbReference type="InterPro" id="IPR036875">
    <property type="entry name" value="Znf_CCHC_sf"/>
</dbReference>
<protein>
    <recommendedName>
        <fullName evidence="3">CCHC-type domain-containing protein</fullName>
    </recommendedName>
</protein>
<feature type="region of interest" description="Disordered" evidence="2">
    <location>
        <begin position="276"/>
        <end position="348"/>
    </location>
</feature>
<name>A0ABD1CAQ0_CULPP</name>
<feature type="region of interest" description="Disordered" evidence="2">
    <location>
        <begin position="388"/>
        <end position="494"/>
    </location>
</feature>
<feature type="compositionally biased region" description="Basic and acidic residues" evidence="2">
    <location>
        <begin position="25"/>
        <end position="35"/>
    </location>
</feature>
<keyword evidence="1" id="KW-0479">Metal-binding</keyword>
<accession>A0ABD1CAQ0</accession>
<evidence type="ECO:0000256" key="2">
    <source>
        <dbReference type="SAM" id="MobiDB-lite"/>
    </source>
</evidence>
<evidence type="ECO:0000313" key="5">
    <source>
        <dbReference type="Proteomes" id="UP001562425"/>
    </source>
</evidence>
<feature type="compositionally biased region" description="Polar residues" evidence="2">
    <location>
        <begin position="283"/>
        <end position="296"/>
    </location>
</feature>
<feature type="region of interest" description="Disordered" evidence="2">
    <location>
        <begin position="1"/>
        <end position="43"/>
    </location>
</feature>
<evidence type="ECO:0000259" key="3">
    <source>
        <dbReference type="PROSITE" id="PS50158"/>
    </source>
</evidence>
<reference evidence="4 5" key="1">
    <citation type="submission" date="2024-05" db="EMBL/GenBank/DDBJ databases">
        <title>Culex pipiens pipiens assembly and annotation.</title>
        <authorList>
            <person name="Alout H."/>
            <person name="Durand T."/>
        </authorList>
    </citation>
    <scope>NUCLEOTIDE SEQUENCE [LARGE SCALE GENOMIC DNA]</scope>
    <source>
        <strain evidence="4">HA-2024</strain>
        <tissue evidence="4">Whole body</tissue>
    </source>
</reference>
<organism evidence="4 5">
    <name type="scientific">Culex pipiens pipiens</name>
    <name type="common">Northern house mosquito</name>
    <dbReference type="NCBI Taxonomy" id="38569"/>
    <lineage>
        <taxon>Eukaryota</taxon>
        <taxon>Metazoa</taxon>
        <taxon>Ecdysozoa</taxon>
        <taxon>Arthropoda</taxon>
        <taxon>Hexapoda</taxon>
        <taxon>Insecta</taxon>
        <taxon>Pterygota</taxon>
        <taxon>Neoptera</taxon>
        <taxon>Endopterygota</taxon>
        <taxon>Diptera</taxon>
        <taxon>Nematocera</taxon>
        <taxon>Culicoidea</taxon>
        <taxon>Culicidae</taxon>
        <taxon>Culicinae</taxon>
        <taxon>Culicini</taxon>
        <taxon>Culex</taxon>
        <taxon>Culex</taxon>
    </lineage>
</organism>
<dbReference type="InterPro" id="IPR001878">
    <property type="entry name" value="Znf_CCHC"/>
</dbReference>
<dbReference type="Gene3D" id="4.10.60.10">
    <property type="entry name" value="Zinc finger, CCHC-type"/>
    <property type="match status" value="1"/>
</dbReference>
<keyword evidence="1" id="KW-0862">Zinc</keyword>
<proteinExistence type="predicted"/>
<dbReference type="AlphaFoldDB" id="A0ABD1CAQ0"/>
<evidence type="ECO:0000256" key="1">
    <source>
        <dbReference type="PROSITE-ProRule" id="PRU00047"/>
    </source>
</evidence>
<feature type="domain" description="CCHC-type" evidence="3">
    <location>
        <begin position="373"/>
        <end position="388"/>
    </location>
</feature>
<keyword evidence="1" id="KW-0863">Zinc-finger</keyword>
<dbReference type="SUPFAM" id="SSF57756">
    <property type="entry name" value="Retrovirus zinc finger-like domains"/>
    <property type="match status" value="1"/>
</dbReference>
<comment type="caution">
    <text evidence="4">The sequence shown here is derived from an EMBL/GenBank/DDBJ whole genome shotgun (WGS) entry which is preliminary data.</text>
</comment>
<feature type="compositionally biased region" description="Polar residues" evidence="2">
    <location>
        <begin position="448"/>
        <end position="458"/>
    </location>
</feature>
<dbReference type="GO" id="GO:0008270">
    <property type="term" value="F:zinc ion binding"/>
    <property type="evidence" value="ECO:0007669"/>
    <property type="project" value="UniProtKB-KW"/>
</dbReference>
<dbReference type="PROSITE" id="PS50158">
    <property type="entry name" value="ZF_CCHC"/>
    <property type="match status" value="1"/>
</dbReference>
<evidence type="ECO:0000313" key="4">
    <source>
        <dbReference type="EMBL" id="KAL1373465.1"/>
    </source>
</evidence>